<organism evidence="2 3">
    <name type="scientific">Fodinisporobacter ferrooxydans</name>
    <dbReference type="NCBI Taxonomy" id="2901836"/>
    <lineage>
        <taxon>Bacteria</taxon>
        <taxon>Bacillati</taxon>
        <taxon>Bacillota</taxon>
        <taxon>Bacilli</taxon>
        <taxon>Bacillales</taxon>
        <taxon>Alicyclobacillaceae</taxon>
        <taxon>Fodinisporobacter</taxon>
    </lineage>
</organism>
<dbReference type="SMART" id="SM00530">
    <property type="entry name" value="HTH_XRE"/>
    <property type="match status" value="1"/>
</dbReference>
<evidence type="ECO:0000313" key="2">
    <source>
        <dbReference type="EMBL" id="UOF90794.1"/>
    </source>
</evidence>
<dbReference type="Pfam" id="PF13443">
    <property type="entry name" value="HTH_26"/>
    <property type="match status" value="1"/>
</dbReference>
<proteinExistence type="predicted"/>
<dbReference type="InterPro" id="IPR010982">
    <property type="entry name" value="Lambda_DNA-bd_dom_sf"/>
</dbReference>
<feature type="domain" description="HTH cro/C1-type" evidence="1">
    <location>
        <begin position="5"/>
        <end position="62"/>
    </location>
</feature>
<reference evidence="2" key="1">
    <citation type="submission" date="2021-12" db="EMBL/GenBank/DDBJ databases">
        <title>Alicyclobacillaceae gen. nov., sp. nov., isolated from chalcocite enrichment system.</title>
        <authorList>
            <person name="Jiang Z."/>
        </authorList>
    </citation>
    <scope>NUCLEOTIDE SEQUENCE</scope>
    <source>
        <strain evidence="2">MYW30-H2</strain>
    </source>
</reference>
<dbReference type="RefSeq" id="WP_347437493.1">
    <property type="nucleotide sequence ID" value="NZ_CP089291.1"/>
</dbReference>
<dbReference type="Gene3D" id="1.10.260.40">
    <property type="entry name" value="lambda repressor-like DNA-binding domains"/>
    <property type="match status" value="1"/>
</dbReference>
<keyword evidence="3" id="KW-1185">Reference proteome</keyword>
<dbReference type="EMBL" id="CP089291">
    <property type="protein sequence ID" value="UOF90794.1"/>
    <property type="molecule type" value="Genomic_DNA"/>
</dbReference>
<dbReference type="SUPFAM" id="SSF47413">
    <property type="entry name" value="lambda repressor-like DNA-binding domains"/>
    <property type="match status" value="1"/>
</dbReference>
<accession>A0ABY4CKJ2</accession>
<evidence type="ECO:0000313" key="3">
    <source>
        <dbReference type="Proteomes" id="UP000830167"/>
    </source>
</evidence>
<sequence length="74" mass="8419">MIKSNLAKLMANKKIRSISELSKRTGLSRTTLTAIYFDKNNGIQYNTLDSLLRFFDADVGELLMRESDTCSLQK</sequence>
<name>A0ABY4CKJ2_9BACL</name>
<protein>
    <submittedName>
        <fullName evidence="2">Helix-turn-helix transcriptional regulator</fullName>
    </submittedName>
</protein>
<evidence type="ECO:0000259" key="1">
    <source>
        <dbReference type="SMART" id="SM00530"/>
    </source>
</evidence>
<gene>
    <name evidence="2" type="ORF">LSG31_00480</name>
</gene>
<dbReference type="InterPro" id="IPR001387">
    <property type="entry name" value="Cro/C1-type_HTH"/>
</dbReference>
<dbReference type="Proteomes" id="UP000830167">
    <property type="component" value="Chromosome"/>
</dbReference>